<proteinExistence type="predicted"/>
<sequence length="103" mass="11877">MMGEDLLSSNEKRVQRAQRWFLENHKEVPQYADFYWQAFRRLHTERPMVMGGLGAIPITKILEYARHYGLTDNEAAALSTIVMSLDGHERTALADRATRAKVK</sequence>
<organism evidence="1 2">
    <name type="scientific">Sphingobium yanoikuyae</name>
    <name type="common">Sphingomonas yanoikuyae</name>
    <dbReference type="NCBI Taxonomy" id="13690"/>
    <lineage>
        <taxon>Bacteria</taxon>
        <taxon>Pseudomonadati</taxon>
        <taxon>Pseudomonadota</taxon>
        <taxon>Alphaproteobacteria</taxon>
        <taxon>Sphingomonadales</taxon>
        <taxon>Sphingomonadaceae</taxon>
        <taxon>Sphingobium</taxon>
    </lineage>
</organism>
<evidence type="ECO:0000313" key="2">
    <source>
        <dbReference type="Proteomes" id="UP000464086"/>
    </source>
</evidence>
<dbReference type="InterPro" id="IPR056919">
    <property type="entry name" value="Phage_TAC_18"/>
</dbReference>
<evidence type="ECO:0000313" key="1">
    <source>
        <dbReference type="EMBL" id="QHD67404.1"/>
    </source>
</evidence>
<dbReference type="Proteomes" id="UP000464086">
    <property type="component" value="Chromosome"/>
</dbReference>
<accession>A0A6P1GGP3</accession>
<reference evidence="1 2" key="1">
    <citation type="submission" date="2019-12" db="EMBL/GenBank/DDBJ databases">
        <title>Functional and genomic insights into the Sphingobium yanoikuyae YC-JY1, a bacterium efficiently degrading bisphenol A.</title>
        <authorList>
            <person name="Jia Y."/>
            <person name="Li X."/>
            <person name="Wang J."/>
            <person name="Eltoukhy A."/>
            <person name="Lamraoui I."/>
            <person name="Yan Y."/>
        </authorList>
    </citation>
    <scope>NUCLEOTIDE SEQUENCE [LARGE SCALE GENOMIC DNA]</scope>
    <source>
        <strain evidence="1 2">YC-JY1</strain>
    </source>
</reference>
<gene>
    <name evidence="1" type="ORF">GS397_10305</name>
</gene>
<name>A0A6P1GGP3_SPHYA</name>
<dbReference type="EMBL" id="CP047218">
    <property type="protein sequence ID" value="QHD67404.1"/>
    <property type="molecule type" value="Genomic_DNA"/>
</dbReference>
<protein>
    <submittedName>
        <fullName evidence="1">Uncharacterized protein</fullName>
    </submittedName>
</protein>
<dbReference type="Pfam" id="PF23812">
    <property type="entry name" value="Phage_TAC_18"/>
    <property type="match status" value="1"/>
</dbReference>
<dbReference type="AlphaFoldDB" id="A0A6P1GGP3"/>